<comment type="similarity">
    <text evidence="9">Belongs to the FtsQ/DivIB family. FtsQ subfamily.</text>
</comment>
<dbReference type="GO" id="GO:0051301">
    <property type="term" value="P:cell division"/>
    <property type="evidence" value="ECO:0007669"/>
    <property type="project" value="UniProtKB-KW"/>
</dbReference>
<feature type="compositionally biased region" description="Basic residues" evidence="10">
    <location>
        <begin position="9"/>
        <end position="24"/>
    </location>
</feature>
<keyword evidence="6 9" id="KW-1133">Transmembrane helix</keyword>
<gene>
    <name evidence="9 12" type="primary">ftsQ</name>
    <name evidence="12" type="ORF">GCM10022281_03880</name>
</gene>
<dbReference type="InterPro" id="IPR034746">
    <property type="entry name" value="POTRA"/>
</dbReference>
<keyword evidence="7 9" id="KW-0472">Membrane</keyword>
<feature type="domain" description="POTRA" evidence="11">
    <location>
        <begin position="77"/>
        <end position="157"/>
    </location>
</feature>
<keyword evidence="13" id="KW-1185">Reference proteome</keyword>
<evidence type="ECO:0000256" key="9">
    <source>
        <dbReference type="HAMAP-Rule" id="MF_00911"/>
    </source>
</evidence>
<name>A0ABP7TMR2_9SPHN</name>
<feature type="region of interest" description="Disordered" evidence="10">
    <location>
        <begin position="1"/>
        <end position="33"/>
    </location>
</feature>
<evidence type="ECO:0000313" key="12">
    <source>
        <dbReference type="EMBL" id="GAA4028290.1"/>
    </source>
</evidence>
<comment type="function">
    <text evidence="9">Essential cell division protein.</text>
</comment>
<accession>A0ABP7TMR2</accession>
<evidence type="ECO:0000256" key="1">
    <source>
        <dbReference type="ARBA" id="ARBA00004370"/>
    </source>
</evidence>
<keyword evidence="2 9" id="KW-1003">Cell membrane</keyword>
<reference evidence="13" key="1">
    <citation type="journal article" date="2019" name="Int. J. Syst. Evol. Microbiol.">
        <title>The Global Catalogue of Microorganisms (GCM) 10K type strain sequencing project: providing services to taxonomists for standard genome sequencing and annotation.</title>
        <authorList>
            <consortium name="The Broad Institute Genomics Platform"/>
            <consortium name="The Broad Institute Genome Sequencing Center for Infectious Disease"/>
            <person name="Wu L."/>
            <person name="Ma J."/>
        </authorList>
    </citation>
    <scope>NUCLEOTIDE SEQUENCE [LARGE SCALE GENOMIC DNA]</scope>
    <source>
        <strain evidence="13">JCM 17564</strain>
    </source>
</reference>
<keyword evidence="5 9" id="KW-0812">Transmembrane</keyword>
<evidence type="ECO:0000256" key="6">
    <source>
        <dbReference type="ARBA" id="ARBA00022989"/>
    </source>
</evidence>
<dbReference type="Pfam" id="PF08478">
    <property type="entry name" value="POTRA_1"/>
    <property type="match status" value="1"/>
</dbReference>
<evidence type="ECO:0000256" key="4">
    <source>
        <dbReference type="ARBA" id="ARBA00022618"/>
    </source>
</evidence>
<evidence type="ECO:0000256" key="5">
    <source>
        <dbReference type="ARBA" id="ARBA00022692"/>
    </source>
</evidence>
<dbReference type="HAMAP" id="MF_00911">
    <property type="entry name" value="FtsQ_subfam"/>
    <property type="match status" value="1"/>
</dbReference>
<feature type="transmembrane region" description="Helical" evidence="9">
    <location>
        <begin position="38"/>
        <end position="58"/>
    </location>
</feature>
<dbReference type="EMBL" id="BAABBR010000001">
    <property type="protein sequence ID" value="GAA4028290.1"/>
    <property type="molecule type" value="Genomic_DNA"/>
</dbReference>
<dbReference type="Gene3D" id="3.10.20.310">
    <property type="entry name" value="membrane protein fhac"/>
    <property type="match status" value="1"/>
</dbReference>
<dbReference type="PANTHER" id="PTHR35851">
    <property type="entry name" value="CELL DIVISION PROTEIN FTSQ"/>
    <property type="match status" value="1"/>
</dbReference>
<dbReference type="RefSeq" id="WP_344695287.1">
    <property type="nucleotide sequence ID" value="NZ_BAABBR010000001.1"/>
</dbReference>
<comment type="subcellular location">
    <subcellularLocation>
        <location evidence="9">Cell inner membrane</location>
        <topology evidence="9">Single-pass type II membrane protein</topology>
    </subcellularLocation>
    <subcellularLocation>
        <location evidence="1">Membrane</location>
    </subcellularLocation>
    <text evidence="9">Localizes to the division septum.</text>
</comment>
<dbReference type="InterPro" id="IPR013685">
    <property type="entry name" value="POTRA_FtsQ_type"/>
</dbReference>
<comment type="caution">
    <text evidence="12">The sequence shown here is derived from an EMBL/GenBank/DDBJ whole genome shotgun (WGS) entry which is preliminary data.</text>
</comment>
<keyword evidence="3 9" id="KW-0997">Cell inner membrane</keyword>
<evidence type="ECO:0000256" key="7">
    <source>
        <dbReference type="ARBA" id="ARBA00023136"/>
    </source>
</evidence>
<dbReference type="PANTHER" id="PTHR35851:SF1">
    <property type="entry name" value="CELL DIVISION PROTEIN FTSQ"/>
    <property type="match status" value="1"/>
</dbReference>
<proteinExistence type="inferred from homology"/>
<dbReference type="PROSITE" id="PS51779">
    <property type="entry name" value="POTRA"/>
    <property type="match status" value="1"/>
</dbReference>
<protein>
    <recommendedName>
        <fullName evidence="9">Cell division protein FtsQ</fullName>
    </recommendedName>
</protein>
<dbReference type="InterPro" id="IPR026579">
    <property type="entry name" value="FtsQ"/>
</dbReference>
<keyword evidence="4 9" id="KW-0132">Cell division</keyword>
<dbReference type="Pfam" id="PF03799">
    <property type="entry name" value="FtsQ_DivIB_C"/>
    <property type="match status" value="1"/>
</dbReference>
<dbReference type="Proteomes" id="UP001424459">
    <property type="component" value="Unassembled WGS sequence"/>
</dbReference>
<evidence type="ECO:0000313" key="13">
    <source>
        <dbReference type="Proteomes" id="UP001424459"/>
    </source>
</evidence>
<evidence type="ECO:0000256" key="8">
    <source>
        <dbReference type="ARBA" id="ARBA00023306"/>
    </source>
</evidence>
<keyword evidence="8 9" id="KW-0131">Cell cycle</keyword>
<sequence>MNAQAIRRTPTKGKARAKGGRKAPARAASPWPEGSGKLARWAFGALVLAMVLVAVIALDLPGKALRATGAATGEAGFKVSGYQIVGLKNMDRRKVDAVVTDELHRATEEAPIGSDEPAQALVDLDRIRDNLLQFGWVKDARVSRRLPDSLVVDLVERTPAAVWQHQGRLSLIDNEGVVLDAVPIDKMPELPLLIGPGANSQAIALNKMLDSVPTLKPQLASATWIGGRRFDLSFTTGETVSLPEGAATASKALQRFAKMDRSVGLLGRDMVRFDLRVPGKMIVRVPPGAEPPPATNAEVAN</sequence>
<evidence type="ECO:0000259" key="11">
    <source>
        <dbReference type="PROSITE" id="PS51779"/>
    </source>
</evidence>
<organism evidence="12 13">
    <name type="scientific">Sphingomonas rosea</name>
    <dbReference type="NCBI Taxonomy" id="335605"/>
    <lineage>
        <taxon>Bacteria</taxon>
        <taxon>Pseudomonadati</taxon>
        <taxon>Pseudomonadota</taxon>
        <taxon>Alphaproteobacteria</taxon>
        <taxon>Sphingomonadales</taxon>
        <taxon>Sphingomonadaceae</taxon>
        <taxon>Sphingomonas</taxon>
    </lineage>
</organism>
<evidence type="ECO:0000256" key="10">
    <source>
        <dbReference type="SAM" id="MobiDB-lite"/>
    </source>
</evidence>
<evidence type="ECO:0000256" key="3">
    <source>
        <dbReference type="ARBA" id="ARBA00022519"/>
    </source>
</evidence>
<dbReference type="InterPro" id="IPR005548">
    <property type="entry name" value="Cell_div_FtsQ/DivIB_C"/>
</dbReference>
<evidence type="ECO:0000256" key="2">
    <source>
        <dbReference type="ARBA" id="ARBA00022475"/>
    </source>
</evidence>